<dbReference type="Pfam" id="PF00990">
    <property type="entry name" value="GGDEF"/>
    <property type="match status" value="1"/>
</dbReference>
<keyword evidence="1" id="KW-0812">Transmembrane</keyword>
<dbReference type="Proteomes" id="UP001521150">
    <property type="component" value="Unassembled WGS sequence"/>
</dbReference>
<feature type="transmembrane region" description="Helical" evidence="1">
    <location>
        <begin position="43"/>
        <end position="60"/>
    </location>
</feature>
<dbReference type="EMBL" id="JAJVCN010000004">
    <property type="protein sequence ID" value="MCE7009586.1"/>
    <property type="molecule type" value="Genomic_DNA"/>
</dbReference>
<dbReference type="PROSITE" id="PS50887">
    <property type="entry name" value="GGDEF"/>
    <property type="match status" value="1"/>
</dbReference>
<feature type="transmembrane region" description="Helical" evidence="1">
    <location>
        <begin position="131"/>
        <end position="155"/>
    </location>
</feature>
<keyword evidence="1" id="KW-0472">Membrane</keyword>
<protein>
    <submittedName>
        <fullName evidence="3">GGDEF domain-containing protein</fullName>
    </submittedName>
</protein>
<proteinExistence type="predicted"/>
<feature type="transmembrane region" description="Helical" evidence="1">
    <location>
        <begin position="12"/>
        <end position="37"/>
    </location>
</feature>
<dbReference type="NCBIfam" id="TIGR00254">
    <property type="entry name" value="GGDEF"/>
    <property type="match status" value="1"/>
</dbReference>
<name>A0ABS8ZPB0_9PSEU</name>
<gene>
    <name evidence="3" type="ORF">LWC34_43275</name>
</gene>
<evidence type="ECO:0000313" key="3">
    <source>
        <dbReference type="EMBL" id="MCE7009586.1"/>
    </source>
</evidence>
<accession>A0ABS8ZPB0</accession>
<dbReference type="InterPro" id="IPR050469">
    <property type="entry name" value="Diguanylate_Cyclase"/>
</dbReference>
<feature type="domain" description="GGDEF" evidence="2">
    <location>
        <begin position="200"/>
        <end position="325"/>
    </location>
</feature>
<keyword evidence="4" id="KW-1185">Reference proteome</keyword>
<feature type="transmembrane region" description="Helical" evidence="1">
    <location>
        <begin position="99"/>
        <end position="124"/>
    </location>
</feature>
<evidence type="ECO:0000313" key="4">
    <source>
        <dbReference type="Proteomes" id="UP001521150"/>
    </source>
</evidence>
<dbReference type="CDD" id="cd01949">
    <property type="entry name" value="GGDEF"/>
    <property type="match status" value="1"/>
</dbReference>
<comment type="caution">
    <text evidence="3">The sequence shown here is derived from an EMBL/GenBank/DDBJ whole genome shotgun (WGS) entry which is preliminary data.</text>
</comment>
<evidence type="ECO:0000259" key="2">
    <source>
        <dbReference type="PROSITE" id="PS50887"/>
    </source>
</evidence>
<dbReference type="SMART" id="SM00267">
    <property type="entry name" value="GGDEF"/>
    <property type="match status" value="1"/>
</dbReference>
<reference evidence="3 4" key="1">
    <citation type="submission" date="2021-12" db="EMBL/GenBank/DDBJ databases">
        <title>Genome sequence of Kibdelosporangium philippinense ATCC 49844.</title>
        <authorList>
            <person name="Fedorov E.A."/>
            <person name="Omeragic M."/>
            <person name="Shalygina K.F."/>
            <person name="Maclea K.S."/>
        </authorList>
    </citation>
    <scope>NUCLEOTIDE SEQUENCE [LARGE SCALE GENOMIC DNA]</scope>
    <source>
        <strain evidence="3 4">ATCC 49844</strain>
    </source>
</reference>
<evidence type="ECO:0000256" key="1">
    <source>
        <dbReference type="SAM" id="Phobius"/>
    </source>
</evidence>
<dbReference type="SUPFAM" id="SSF55073">
    <property type="entry name" value="Nucleotide cyclase"/>
    <property type="match status" value="1"/>
</dbReference>
<dbReference type="InterPro" id="IPR029787">
    <property type="entry name" value="Nucleotide_cyclase"/>
</dbReference>
<dbReference type="InterPro" id="IPR043128">
    <property type="entry name" value="Rev_trsase/Diguanyl_cyclase"/>
</dbReference>
<dbReference type="PANTHER" id="PTHR45138">
    <property type="entry name" value="REGULATORY COMPONENTS OF SENSORY TRANSDUCTION SYSTEM"/>
    <property type="match status" value="1"/>
</dbReference>
<keyword evidence="1" id="KW-1133">Transmembrane helix</keyword>
<sequence length="330" mass="34991">MSDTPYSQTSAARIGGLLLVIGGGLALVLCVGVPGFVHGYTTPTAFVACIAVVIGLFCVLNPRRIPHWFVCGLGPLGTVLIAMSSILTRTTTDGSELLYLWPVLFSAYFLSWRNALFNVVLIAVSYPPIAISILGVAGITPSVYMVGTAVVTLVVTASLRRQVNRLVSSIALEARTDKLTDLPNRRSWDDRFADHVSRAAPMCLLMIDLDFFKRLNDTQGHAAGDSALAFVAGVLRAQTRPTDVLARIGGEEFGAALRDCALADGLRRAEQIRSAVESESTLTVSVGVAALHIDATTDRALMAAADGALYSAKRSGRNAVRAVSVDTPTS</sequence>
<feature type="transmembrane region" description="Helical" evidence="1">
    <location>
        <begin position="67"/>
        <end position="87"/>
    </location>
</feature>
<dbReference type="Gene3D" id="3.30.70.270">
    <property type="match status" value="1"/>
</dbReference>
<dbReference type="PANTHER" id="PTHR45138:SF9">
    <property type="entry name" value="DIGUANYLATE CYCLASE DGCM-RELATED"/>
    <property type="match status" value="1"/>
</dbReference>
<organism evidence="3 4">
    <name type="scientific">Kibdelosporangium philippinense</name>
    <dbReference type="NCBI Taxonomy" id="211113"/>
    <lineage>
        <taxon>Bacteria</taxon>
        <taxon>Bacillati</taxon>
        <taxon>Actinomycetota</taxon>
        <taxon>Actinomycetes</taxon>
        <taxon>Pseudonocardiales</taxon>
        <taxon>Pseudonocardiaceae</taxon>
        <taxon>Kibdelosporangium</taxon>
    </lineage>
</organism>
<dbReference type="RefSeq" id="WP_233731118.1">
    <property type="nucleotide sequence ID" value="NZ_JAJVCN010000004.1"/>
</dbReference>
<dbReference type="InterPro" id="IPR000160">
    <property type="entry name" value="GGDEF_dom"/>
</dbReference>